<feature type="compositionally biased region" description="Acidic residues" evidence="1">
    <location>
        <begin position="282"/>
        <end position="292"/>
    </location>
</feature>
<feature type="compositionally biased region" description="Low complexity" evidence="1">
    <location>
        <begin position="243"/>
        <end position="257"/>
    </location>
</feature>
<feature type="compositionally biased region" description="Polar residues" evidence="1">
    <location>
        <begin position="150"/>
        <end position="162"/>
    </location>
</feature>
<reference evidence="2 3" key="1">
    <citation type="submission" date="2024-10" db="EMBL/GenBank/DDBJ databases">
        <title>Updated reference genomes for cyclostephanoid diatoms.</title>
        <authorList>
            <person name="Roberts W.R."/>
            <person name="Alverson A.J."/>
        </authorList>
    </citation>
    <scope>NUCLEOTIDE SEQUENCE [LARGE SCALE GENOMIC DNA]</scope>
    <source>
        <strain evidence="2 3">AJA010-31</strain>
    </source>
</reference>
<feature type="compositionally biased region" description="Low complexity" evidence="1">
    <location>
        <begin position="293"/>
        <end position="302"/>
    </location>
</feature>
<evidence type="ECO:0008006" key="4">
    <source>
        <dbReference type="Google" id="ProtNLM"/>
    </source>
</evidence>
<gene>
    <name evidence="2" type="ORF">ACHAWO_009861</name>
</gene>
<accession>A0ABD3Q644</accession>
<feature type="region of interest" description="Disordered" evidence="1">
    <location>
        <begin position="1207"/>
        <end position="1232"/>
    </location>
</feature>
<evidence type="ECO:0000313" key="2">
    <source>
        <dbReference type="EMBL" id="KAL3795565.1"/>
    </source>
</evidence>
<comment type="caution">
    <text evidence="2">The sequence shown here is derived from an EMBL/GenBank/DDBJ whole genome shotgun (WGS) entry which is preliminary data.</text>
</comment>
<evidence type="ECO:0000256" key="1">
    <source>
        <dbReference type="SAM" id="MobiDB-lite"/>
    </source>
</evidence>
<organism evidence="2 3">
    <name type="scientific">Cyclotella atomus</name>
    <dbReference type="NCBI Taxonomy" id="382360"/>
    <lineage>
        <taxon>Eukaryota</taxon>
        <taxon>Sar</taxon>
        <taxon>Stramenopiles</taxon>
        <taxon>Ochrophyta</taxon>
        <taxon>Bacillariophyta</taxon>
        <taxon>Coscinodiscophyceae</taxon>
        <taxon>Thalassiosirophycidae</taxon>
        <taxon>Stephanodiscales</taxon>
        <taxon>Stephanodiscaceae</taxon>
        <taxon>Cyclotella</taxon>
    </lineage>
</organism>
<evidence type="ECO:0000313" key="3">
    <source>
        <dbReference type="Proteomes" id="UP001530400"/>
    </source>
</evidence>
<sequence>MPRRNSTEESVSGNKRNQSPPPAYGSEDEAAYRQQFPLIGEMIASQSTQDSEESVPPDPAPKPPANRSSKRQKRGTSNERAREPLCCPCSRGGTCAQRGGTCVCVQNRRACTNCDPLACGRCKNTHRAVTGRIAQAQLNRDRLIASLNAQPRSSLSQQSQDEANTENTSTNDSRTDTSGLANDAPANGNANNSSPEPSTANTNDAPSENVQGERAAEPPAVDERRTEQNTEEGNADINGTAEGGTDSTADGSTTGGDAVEHQGGDGGGNVDASSNSRNGESDQLDNDDEEEAQAQQNNRNQNIGWDAGLEVPNDVFNDAHELRSFDVGYRVIEADPRLQELSIADWKLLGVYGDTIHQNDGIHLDGGIVDDLLWQRRWRKVVSTPLSLWYAPKGKIGRAFVEQLTKEWRGVRERHWNSEKPLIFAAVVLRRKASVRSASSIKATIEARLKLWEAGRFAELVGDCVAEGKRGRVSKSKSGDTEEELDSIGRRFNTMFLSGKVRGAVRFATDREAGGPLSPDGTDSKTGNTVIDVLRSKHPLIRVPNLEDAEVKCFEGYPYTPCSVPHAFDEESIAKVAGKLHGSAGPAGIDADLMKSLTLRHGLASAELRSEMALWAEWMANESPPWAAIRAVNAKRLAPLDKKPGVRPVHVGEIYQRLWAKQTIASAGESAKTACGNVQLCAGLEAGVEGNLHAVREYWPEAGGFEDDEDAAANNPFTEILEMMQDAEDGAEFEGPPMENPGVTLVDAANGFNELNRYAMLWNVRHRWAAGARFAFNSYRHFLTLVVRTDDAEDAYWLEGQEGLSQGDPFAMLLYGIALMPLAERMLEAVPGALQPWFADDSAVAGTSEQCADCLDFLCQEGPAYGYFPEPEKSWHISKQSDEAEAKVAFAVHGLDVQFTRGHRYLGGFLGSADGKHEWLEEKVKVWAEGVKTLARIALRYPQTAYAGLVLCLQNEWQYVQRTCPSIGFTFAPIEVALREEFIPALLGVESISGEDRELYAHGVKRGGLAIRNPVETAVPLYESSKSATSELVESMLEGKSLNLALHQEKVKLASEEARKTRAHLESALLREREEDMGPSEKWRIRRSSASGTWLTCLPSWVNGTELSKDEFQDNIRLRYNLKPLCIPERCDGCGAKMTVEHALSCKVGGLVHVRHDDVADEFGHLCGLAFKPSRVTHEPLINSGTICEAEEVVARRLQDNLRNERRNLDEVETAEDERADQTHNPRPEFNNENRADKGVIGFWKRNRECLFDVRITDTEGRSTRNQDPERVIAKCEKEKKDKHLEACLYRRKDFVPLVYSVDGLSGREAKSAERRVASALAWKWKRHYSEMCGYVRARMALAVVRANTLLLRSSRVRRSRPRPQIEDGASMEGWHQFSERF</sequence>
<feature type="region of interest" description="Disordered" evidence="1">
    <location>
        <begin position="1"/>
        <end position="77"/>
    </location>
</feature>
<protein>
    <recommendedName>
        <fullName evidence="4">Reverse transcriptase domain-containing protein</fullName>
    </recommendedName>
</protein>
<feature type="region of interest" description="Disordered" evidence="1">
    <location>
        <begin position="150"/>
        <end position="306"/>
    </location>
</feature>
<feature type="compositionally biased region" description="Low complexity" evidence="1">
    <location>
        <begin position="165"/>
        <end position="198"/>
    </location>
</feature>
<dbReference type="EMBL" id="JALLPJ020000314">
    <property type="protein sequence ID" value="KAL3795565.1"/>
    <property type="molecule type" value="Genomic_DNA"/>
</dbReference>
<keyword evidence="3" id="KW-1185">Reference proteome</keyword>
<feature type="compositionally biased region" description="Basic and acidic residues" evidence="1">
    <location>
        <begin position="1220"/>
        <end position="1232"/>
    </location>
</feature>
<feature type="compositionally biased region" description="Polar residues" evidence="1">
    <location>
        <begin position="199"/>
        <end position="210"/>
    </location>
</feature>
<dbReference type="Proteomes" id="UP001530400">
    <property type="component" value="Unassembled WGS sequence"/>
</dbReference>
<proteinExistence type="predicted"/>
<feature type="compositionally biased region" description="Polar residues" evidence="1">
    <location>
        <begin position="8"/>
        <end position="18"/>
    </location>
</feature>
<name>A0ABD3Q644_9STRA</name>